<dbReference type="AlphaFoldDB" id="A0A4R4NC73"/>
<evidence type="ECO:0000259" key="6">
    <source>
        <dbReference type="Pfam" id="PF01420"/>
    </source>
</evidence>
<evidence type="ECO:0000313" key="8">
    <source>
        <dbReference type="Proteomes" id="UP000295157"/>
    </source>
</evidence>
<feature type="compositionally biased region" description="Basic residues" evidence="5">
    <location>
        <begin position="434"/>
        <end position="444"/>
    </location>
</feature>
<keyword evidence="8" id="KW-1185">Reference proteome</keyword>
<keyword evidence="2" id="KW-0680">Restriction system</keyword>
<evidence type="ECO:0000256" key="4">
    <source>
        <dbReference type="ARBA" id="ARBA00038652"/>
    </source>
</evidence>
<dbReference type="InterPro" id="IPR044946">
    <property type="entry name" value="Restrct_endonuc_typeI_TRD_sf"/>
</dbReference>
<dbReference type="Proteomes" id="UP000295157">
    <property type="component" value="Unassembled WGS sequence"/>
</dbReference>
<organism evidence="7 8">
    <name type="scientific">Nonomuraea longispora</name>
    <dbReference type="NCBI Taxonomy" id="1848320"/>
    <lineage>
        <taxon>Bacteria</taxon>
        <taxon>Bacillati</taxon>
        <taxon>Actinomycetota</taxon>
        <taxon>Actinomycetes</taxon>
        <taxon>Streptosporangiales</taxon>
        <taxon>Streptosporangiaceae</taxon>
        <taxon>Nonomuraea</taxon>
    </lineage>
</organism>
<dbReference type="RefSeq" id="WP_132333212.1">
    <property type="nucleotide sequence ID" value="NZ_SMJZ01000051.1"/>
</dbReference>
<proteinExistence type="inferred from homology"/>
<accession>A0A4R4NC73</accession>
<dbReference type="SUPFAM" id="SSF116734">
    <property type="entry name" value="DNA methylase specificity domain"/>
    <property type="match status" value="2"/>
</dbReference>
<dbReference type="Pfam" id="PF01420">
    <property type="entry name" value="Methylase_S"/>
    <property type="match status" value="1"/>
</dbReference>
<evidence type="ECO:0000256" key="1">
    <source>
        <dbReference type="ARBA" id="ARBA00010923"/>
    </source>
</evidence>
<feature type="domain" description="Type I restriction modification DNA specificity" evidence="6">
    <location>
        <begin position="66"/>
        <end position="179"/>
    </location>
</feature>
<comment type="subunit">
    <text evidence="4">The methyltransferase is composed of M and S polypeptides.</text>
</comment>
<dbReference type="EMBL" id="SMJZ01000051">
    <property type="protein sequence ID" value="TDC06661.1"/>
    <property type="molecule type" value="Genomic_DNA"/>
</dbReference>
<dbReference type="GO" id="GO:0009307">
    <property type="term" value="P:DNA restriction-modification system"/>
    <property type="evidence" value="ECO:0007669"/>
    <property type="project" value="UniProtKB-KW"/>
</dbReference>
<protein>
    <recommendedName>
        <fullName evidence="6">Type I restriction modification DNA specificity domain-containing protein</fullName>
    </recommendedName>
</protein>
<evidence type="ECO:0000256" key="5">
    <source>
        <dbReference type="SAM" id="MobiDB-lite"/>
    </source>
</evidence>
<keyword evidence="3" id="KW-0238">DNA-binding</keyword>
<dbReference type="PANTHER" id="PTHR43140">
    <property type="entry name" value="TYPE-1 RESTRICTION ENZYME ECOKI SPECIFICITY PROTEIN"/>
    <property type="match status" value="1"/>
</dbReference>
<dbReference type="OrthoDB" id="3197085at2"/>
<reference evidence="7 8" key="1">
    <citation type="submission" date="2019-02" db="EMBL/GenBank/DDBJ databases">
        <title>Draft genome sequences of novel Actinobacteria.</title>
        <authorList>
            <person name="Sahin N."/>
            <person name="Ay H."/>
            <person name="Saygin H."/>
        </authorList>
    </citation>
    <scope>NUCLEOTIDE SEQUENCE [LARGE SCALE GENOMIC DNA]</scope>
    <source>
        <strain evidence="7 8">KC201</strain>
    </source>
</reference>
<gene>
    <name evidence="7" type="ORF">E1267_15795</name>
</gene>
<feature type="region of interest" description="Disordered" evidence="5">
    <location>
        <begin position="434"/>
        <end position="468"/>
    </location>
</feature>
<dbReference type="GO" id="GO:0003677">
    <property type="term" value="F:DNA binding"/>
    <property type="evidence" value="ECO:0007669"/>
    <property type="project" value="UniProtKB-KW"/>
</dbReference>
<dbReference type="PANTHER" id="PTHR43140:SF1">
    <property type="entry name" value="TYPE I RESTRICTION ENZYME ECOKI SPECIFICITY SUBUNIT"/>
    <property type="match status" value="1"/>
</dbReference>
<evidence type="ECO:0000256" key="2">
    <source>
        <dbReference type="ARBA" id="ARBA00022747"/>
    </source>
</evidence>
<dbReference type="CDD" id="cd17261">
    <property type="entry name" value="RMtype1_S_EcoKI-TRD2-CR2_like"/>
    <property type="match status" value="1"/>
</dbReference>
<evidence type="ECO:0000256" key="3">
    <source>
        <dbReference type="ARBA" id="ARBA00023125"/>
    </source>
</evidence>
<sequence>MSEALPDGWVWATLEDLLAAEPRAITDGPFGSNLKSSHYTDSGARVLRLQNVGDGEFRDERAYISLEHYENLKNHNVQAGDLILASLGEELPRVALVPDLEGPAIVKADVIRARLHPDLNSKWVLYALQAPATRAVAMSKIRGVGRPRLGLGEIRKLPIPLPPLAEQLRIVETLEGHLSRLDAANRYIARVRQSTTSFDSTRRCELLDPWLSSTRKLKTLLASPLINGRSVPTDDDGFPVLRLTAIKNRVLDLSARKGGAWQREDATPFLVERGDFMVSRGNGSLHLVGRGALAVGDPDPIAFPDTMIRVRPNPYVVDPEFLAFVWDSQIVRRQIETAARTTAGIYKVNQRILEALDIPIPPLDVQAQIIEAARDHFAVVERLMEETGMAQKRSEHLRRSLLAEAFTGRLVRQESADEPAVEVLKRIEVEHYSRPKKLRPRKSGPNKTTLPPPKITVVPAGTQEELAL</sequence>
<comment type="similarity">
    <text evidence="1">Belongs to the type-I restriction system S methylase family.</text>
</comment>
<dbReference type="InterPro" id="IPR051212">
    <property type="entry name" value="Type-I_RE_S_subunit"/>
</dbReference>
<name>A0A4R4NC73_9ACTN</name>
<evidence type="ECO:0000313" key="7">
    <source>
        <dbReference type="EMBL" id="TDC06661.1"/>
    </source>
</evidence>
<dbReference type="Gene3D" id="3.90.220.20">
    <property type="entry name" value="DNA methylase specificity domains"/>
    <property type="match status" value="2"/>
</dbReference>
<dbReference type="InterPro" id="IPR000055">
    <property type="entry name" value="Restrct_endonuc_typeI_TRD"/>
</dbReference>
<comment type="caution">
    <text evidence="7">The sequence shown here is derived from an EMBL/GenBank/DDBJ whole genome shotgun (WGS) entry which is preliminary data.</text>
</comment>